<accession>A0A0D6MNE3</accession>
<dbReference type="Proteomes" id="UP000032679">
    <property type="component" value="Unassembled WGS sequence"/>
</dbReference>
<evidence type="ECO:0008006" key="4">
    <source>
        <dbReference type="Google" id="ProtNLM"/>
    </source>
</evidence>
<dbReference type="AlphaFoldDB" id="A0A0D6MNE3"/>
<dbReference type="OrthoDB" id="7218913at2"/>
<protein>
    <recommendedName>
        <fullName evidence="4">Siphovirus Gp157 family protein</fullName>
    </recommendedName>
</protein>
<comment type="caution">
    <text evidence="2">The sequence shown here is derived from an EMBL/GenBank/DDBJ whole genome shotgun (WGS) entry which is preliminary data.</text>
</comment>
<keyword evidence="3" id="KW-1185">Reference proteome</keyword>
<reference evidence="2 3" key="1">
    <citation type="submission" date="2012-10" db="EMBL/GenBank/DDBJ databases">
        <title>Genome sequencing of Tanticharoenia sakaeratensis NBRC 103193.</title>
        <authorList>
            <person name="Azuma Y."/>
            <person name="Hadano H."/>
            <person name="Hirakawa H."/>
            <person name="Matsushita K."/>
        </authorList>
    </citation>
    <scope>NUCLEOTIDE SEQUENCE [LARGE SCALE GENOMIC DNA]</scope>
    <source>
        <strain evidence="2 3">NBRC 103193</strain>
    </source>
</reference>
<proteinExistence type="predicted"/>
<evidence type="ECO:0000313" key="2">
    <source>
        <dbReference type="EMBL" id="GAN55217.1"/>
    </source>
</evidence>
<sequence length="151" mass="15722">MSAVLTRMNELHAQAIKPASDAYVAALKAMREASDPDVPAIEAVIALDALKGAASEAEAALRELVRDSMAESGVTGFEAGAYEVVRVSPRPAATVTDLAALQAAAPELFEPQPDKLNRTELAKRLRNGATLPGATLSNGGPGHIQIKGRKP</sequence>
<organism evidence="2 3">
    <name type="scientific">Tanticharoenia sakaeratensis NBRC 103193</name>
    <dbReference type="NCBI Taxonomy" id="1231623"/>
    <lineage>
        <taxon>Bacteria</taxon>
        <taxon>Pseudomonadati</taxon>
        <taxon>Pseudomonadota</taxon>
        <taxon>Alphaproteobacteria</taxon>
        <taxon>Acetobacterales</taxon>
        <taxon>Acetobacteraceae</taxon>
        <taxon>Tanticharoenia</taxon>
    </lineage>
</organism>
<dbReference type="EMBL" id="BALE01000041">
    <property type="protein sequence ID" value="GAN55217.1"/>
    <property type="molecule type" value="Genomic_DNA"/>
</dbReference>
<dbReference type="STRING" id="1231623.Tasa_041_012"/>
<feature type="region of interest" description="Disordered" evidence="1">
    <location>
        <begin position="129"/>
        <end position="151"/>
    </location>
</feature>
<gene>
    <name evidence="2" type="ORF">Tasa_041_012</name>
</gene>
<dbReference type="RefSeq" id="WP_048850194.1">
    <property type="nucleotide sequence ID" value="NZ_BALE01000041.1"/>
</dbReference>
<name>A0A0D6MNE3_9PROT</name>
<evidence type="ECO:0000313" key="3">
    <source>
        <dbReference type="Proteomes" id="UP000032679"/>
    </source>
</evidence>
<evidence type="ECO:0000256" key="1">
    <source>
        <dbReference type="SAM" id="MobiDB-lite"/>
    </source>
</evidence>